<organism evidence="2 3">
    <name type="scientific">Mesorhabditis belari</name>
    <dbReference type="NCBI Taxonomy" id="2138241"/>
    <lineage>
        <taxon>Eukaryota</taxon>
        <taxon>Metazoa</taxon>
        <taxon>Ecdysozoa</taxon>
        <taxon>Nematoda</taxon>
        <taxon>Chromadorea</taxon>
        <taxon>Rhabditida</taxon>
        <taxon>Rhabditina</taxon>
        <taxon>Rhabditomorpha</taxon>
        <taxon>Rhabditoidea</taxon>
        <taxon>Rhabditidae</taxon>
        <taxon>Mesorhabditinae</taxon>
        <taxon>Mesorhabditis</taxon>
    </lineage>
</organism>
<feature type="domain" description="FHA" evidence="1">
    <location>
        <begin position="92"/>
        <end position="125"/>
    </location>
</feature>
<evidence type="ECO:0000313" key="3">
    <source>
        <dbReference type="WBParaSite" id="MBELARI_LOCUS13466"/>
    </source>
</evidence>
<dbReference type="InterPro" id="IPR008984">
    <property type="entry name" value="SMAD_FHA_dom_sf"/>
</dbReference>
<dbReference type="Proteomes" id="UP000887575">
    <property type="component" value="Unassembled WGS sequence"/>
</dbReference>
<dbReference type="WBParaSite" id="MBELARI_LOCUS13466">
    <property type="protein sequence ID" value="MBELARI_LOCUS13466"/>
    <property type="gene ID" value="MBELARI_LOCUS13466"/>
</dbReference>
<protein>
    <submittedName>
        <fullName evidence="3">FHA domain-containing protein</fullName>
    </submittedName>
</protein>
<dbReference type="InterPro" id="IPR000253">
    <property type="entry name" value="FHA_dom"/>
</dbReference>
<dbReference type="AlphaFoldDB" id="A0AAF3J393"/>
<accession>A0AAF3J393</accession>
<evidence type="ECO:0000313" key="2">
    <source>
        <dbReference type="Proteomes" id="UP000887575"/>
    </source>
</evidence>
<sequence length="186" mass="21264">MNRVNGTKVEKKRVVQGKELHFKKKGPATILSDNGTIELCDSISIAESSSIESPVFARLQPLDQRVDPIDNGNQYYDFARLIAVGGDMSFLISRQQFRIERDRKTERTYLIDTSRNGTFINQERYAIGERVLLNHCDVISMGKAELYFWIYDERRYKDLPQKLANKYVVSNVELGQGGYSKAATLC</sequence>
<reference evidence="3" key="1">
    <citation type="submission" date="2024-02" db="UniProtKB">
        <authorList>
            <consortium name="WormBaseParasite"/>
        </authorList>
    </citation>
    <scope>IDENTIFICATION</scope>
</reference>
<dbReference type="SUPFAM" id="SSF49879">
    <property type="entry name" value="SMAD/FHA domain"/>
    <property type="match status" value="1"/>
</dbReference>
<dbReference type="Gene3D" id="2.60.200.20">
    <property type="match status" value="1"/>
</dbReference>
<keyword evidence="2" id="KW-1185">Reference proteome</keyword>
<name>A0AAF3J393_9BILA</name>
<proteinExistence type="predicted"/>
<dbReference type="PROSITE" id="PS50006">
    <property type="entry name" value="FHA_DOMAIN"/>
    <property type="match status" value="1"/>
</dbReference>
<dbReference type="Pfam" id="PF00498">
    <property type="entry name" value="FHA"/>
    <property type="match status" value="1"/>
</dbReference>
<evidence type="ECO:0000259" key="1">
    <source>
        <dbReference type="PROSITE" id="PS50006"/>
    </source>
</evidence>